<name>A0AA48M3A7_9ZZZZ</name>
<dbReference type="Gene3D" id="3.40.50.1000">
    <property type="entry name" value="HAD superfamily/HAD-like"/>
    <property type="match status" value="1"/>
</dbReference>
<dbReference type="EC" id="3.1.3.18" evidence="5"/>
<dbReference type="SFLD" id="SFLDS00003">
    <property type="entry name" value="Haloacid_Dehalogenase"/>
    <property type="match status" value="1"/>
</dbReference>
<keyword evidence="7 10" id="KW-0378">Hydrolase</keyword>
<proteinExistence type="inferred from homology"/>
<sequence>MGMTERAPILVFDLDGTLAETAGDLISTLNVLLAREGLPTVAPSAARGLVGAGARALIEGGFALNGAPLAPERVDPLVRDFLVHYEAHIADESVLFPGVRAALDRFSAAGFRLAVCTNKPERLARLLLEKLDVADPFAAICGRGTFPMHKPDPRTLMLTIEAAGGDPRRALMIGDSKTDIDTAKNAGAPVVAVDFGYTDTPVAELSPDRVISHFDELWEAATAVLGLSSFART</sequence>
<dbReference type="AlphaFoldDB" id="A0AA48M3A7"/>
<dbReference type="InterPro" id="IPR050155">
    <property type="entry name" value="HAD-like_hydrolase_sf"/>
</dbReference>
<dbReference type="InterPro" id="IPR037512">
    <property type="entry name" value="PGPase_prok"/>
</dbReference>
<dbReference type="PANTHER" id="PTHR43434:SF1">
    <property type="entry name" value="PHOSPHOGLYCOLATE PHOSPHATASE"/>
    <property type="match status" value="1"/>
</dbReference>
<dbReference type="InterPro" id="IPR006439">
    <property type="entry name" value="HAD-SF_hydro_IA"/>
</dbReference>
<dbReference type="InterPro" id="IPR023198">
    <property type="entry name" value="PGP-like_dom2"/>
</dbReference>
<accession>A0AA48M3A7</accession>
<keyword evidence="6" id="KW-0479">Metal-binding</keyword>
<comment type="pathway">
    <text evidence="3">Organic acid metabolism; glycolate biosynthesis; glycolate from 2-phosphoglycolate: step 1/1.</text>
</comment>
<evidence type="ECO:0000256" key="9">
    <source>
        <dbReference type="ARBA" id="ARBA00023277"/>
    </source>
</evidence>
<dbReference type="InterPro" id="IPR036412">
    <property type="entry name" value="HAD-like_sf"/>
</dbReference>
<organism evidence="10">
    <name type="scientific">freshwater sediment metagenome</name>
    <dbReference type="NCBI Taxonomy" id="556182"/>
    <lineage>
        <taxon>unclassified sequences</taxon>
        <taxon>metagenomes</taxon>
        <taxon>ecological metagenomes</taxon>
    </lineage>
</organism>
<dbReference type="GO" id="GO:0008967">
    <property type="term" value="F:phosphoglycolate phosphatase activity"/>
    <property type="evidence" value="ECO:0007669"/>
    <property type="project" value="UniProtKB-EC"/>
</dbReference>
<dbReference type="SUPFAM" id="SSF56784">
    <property type="entry name" value="HAD-like"/>
    <property type="match status" value="1"/>
</dbReference>
<dbReference type="NCBIfam" id="TIGR01549">
    <property type="entry name" value="HAD-SF-IA-v1"/>
    <property type="match status" value="1"/>
</dbReference>
<dbReference type="Gene3D" id="1.10.150.240">
    <property type="entry name" value="Putative phosphatase, domain 2"/>
    <property type="match status" value="1"/>
</dbReference>
<evidence type="ECO:0000256" key="3">
    <source>
        <dbReference type="ARBA" id="ARBA00004818"/>
    </source>
</evidence>
<evidence type="ECO:0000256" key="4">
    <source>
        <dbReference type="ARBA" id="ARBA00006171"/>
    </source>
</evidence>
<dbReference type="GO" id="GO:0005829">
    <property type="term" value="C:cytosol"/>
    <property type="evidence" value="ECO:0007669"/>
    <property type="project" value="TreeGrafter"/>
</dbReference>
<dbReference type="PANTHER" id="PTHR43434">
    <property type="entry name" value="PHOSPHOGLYCOLATE PHOSPHATASE"/>
    <property type="match status" value="1"/>
</dbReference>
<evidence type="ECO:0000256" key="8">
    <source>
        <dbReference type="ARBA" id="ARBA00022842"/>
    </source>
</evidence>
<comment type="cofactor">
    <cofactor evidence="2">
        <name>Mg(2+)</name>
        <dbReference type="ChEBI" id="CHEBI:18420"/>
    </cofactor>
</comment>
<evidence type="ECO:0000256" key="5">
    <source>
        <dbReference type="ARBA" id="ARBA00013078"/>
    </source>
</evidence>
<comment type="similarity">
    <text evidence="4">Belongs to the HAD-like hydrolase superfamily. CbbY/CbbZ/Gph/YieH family.</text>
</comment>
<gene>
    <name evidence="10" type="primary">gph</name>
    <name evidence="10" type="ORF">AMST5_04151</name>
</gene>
<evidence type="ECO:0000256" key="6">
    <source>
        <dbReference type="ARBA" id="ARBA00022723"/>
    </source>
</evidence>
<keyword evidence="8" id="KW-0460">Magnesium</keyword>
<evidence type="ECO:0000256" key="2">
    <source>
        <dbReference type="ARBA" id="ARBA00001946"/>
    </source>
</evidence>
<dbReference type="GO" id="GO:0006281">
    <property type="term" value="P:DNA repair"/>
    <property type="evidence" value="ECO:0007669"/>
    <property type="project" value="TreeGrafter"/>
</dbReference>
<dbReference type="GO" id="GO:0046872">
    <property type="term" value="F:metal ion binding"/>
    <property type="evidence" value="ECO:0007669"/>
    <property type="project" value="UniProtKB-KW"/>
</dbReference>
<evidence type="ECO:0000256" key="7">
    <source>
        <dbReference type="ARBA" id="ARBA00022801"/>
    </source>
</evidence>
<dbReference type="EMBL" id="OY288114">
    <property type="protein sequence ID" value="CAJ0891647.1"/>
    <property type="molecule type" value="Genomic_DNA"/>
</dbReference>
<evidence type="ECO:0000313" key="10">
    <source>
        <dbReference type="EMBL" id="CAJ0891647.1"/>
    </source>
</evidence>
<dbReference type="Pfam" id="PF13419">
    <property type="entry name" value="HAD_2"/>
    <property type="match status" value="1"/>
</dbReference>
<protein>
    <recommendedName>
        <fullName evidence="5">phosphoglycolate phosphatase</fullName>
        <ecNumber evidence="5">3.1.3.18</ecNumber>
    </recommendedName>
</protein>
<dbReference type="SFLD" id="SFLDG01129">
    <property type="entry name" value="C1.5:_HAD__Beta-PGM__Phosphata"/>
    <property type="match status" value="1"/>
</dbReference>
<reference evidence="10" key="1">
    <citation type="submission" date="2023-07" db="EMBL/GenBank/DDBJ databases">
        <authorList>
            <person name="Pelsma A.J. K."/>
        </authorList>
    </citation>
    <scope>NUCLEOTIDE SEQUENCE</scope>
</reference>
<dbReference type="HAMAP" id="MF_00495">
    <property type="entry name" value="GPH_hydrolase_bact"/>
    <property type="match status" value="1"/>
</dbReference>
<dbReference type="GO" id="GO:0005975">
    <property type="term" value="P:carbohydrate metabolic process"/>
    <property type="evidence" value="ECO:0007669"/>
    <property type="project" value="InterPro"/>
</dbReference>
<evidence type="ECO:0000256" key="1">
    <source>
        <dbReference type="ARBA" id="ARBA00000830"/>
    </source>
</evidence>
<comment type="catalytic activity">
    <reaction evidence="1">
        <text>2-phosphoglycolate + H2O = glycolate + phosphate</text>
        <dbReference type="Rhea" id="RHEA:14369"/>
        <dbReference type="ChEBI" id="CHEBI:15377"/>
        <dbReference type="ChEBI" id="CHEBI:29805"/>
        <dbReference type="ChEBI" id="CHEBI:43474"/>
        <dbReference type="ChEBI" id="CHEBI:58033"/>
        <dbReference type="EC" id="3.1.3.18"/>
    </reaction>
</comment>
<dbReference type="InterPro" id="IPR041492">
    <property type="entry name" value="HAD_2"/>
</dbReference>
<dbReference type="FunFam" id="3.40.50.1000:FF:000022">
    <property type="entry name" value="Phosphoglycolate phosphatase"/>
    <property type="match status" value="1"/>
</dbReference>
<keyword evidence="9" id="KW-0119">Carbohydrate metabolism</keyword>
<dbReference type="InterPro" id="IPR023214">
    <property type="entry name" value="HAD_sf"/>
</dbReference>